<keyword evidence="2" id="KW-1185">Reference proteome</keyword>
<evidence type="ECO:0000313" key="2">
    <source>
        <dbReference type="Proteomes" id="UP001062846"/>
    </source>
</evidence>
<accession>A0ACC0P459</accession>
<organism evidence="1 2">
    <name type="scientific">Rhododendron molle</name>
    <name type="common">Chinese azalea</name>
    <name type="synonym">Azalea mollis</name>
    <dbReference type="NCBI Taxonomy" id="49168"/>
    <lineage>
        <taxon>Eukaryota</taxon>
        <taxon>Viridiplantae</taxon>
        <taxon>Streptophyta</taxon>
        <taxon>Embryophyta</taxon>
        <taxon>Tracheophyta</taxon>
        <taxon>Spermatophyta</taxon>
        <taxon>Magnoliopsida</taxon>
        <taxon>eudicotyledons</taxon>
        <taxon>Gunneridae</taxon>
        <taxon>Pentapetalae</taxon>
        <taxon>asterids</taxon>
        <taxon>Ericales</taxon>
        <taxon>Ericaceae</taxon>
        <taxon>Ericoideae</taxon>
        <taxon>Rhodoreae</taxon>
        <taxon>Rhododendron</taxon>
    </lineage>
</organism>
<name>A0ACC0P459_RHOML</name>
<protein>
    <submittedName>
        <fullName evidence="1">Uncharacterized protein</fullName>
    </submittedName>
</protein>
<dbReference type="EMBL" id="CM046391">
    <property type="protein sequence ID" value="KAI8560390.1"/>
    <property type="molecule type" value="Genomic_DNA"/>
</dbReference>
<reference evidence="1" key="1">
    <citation type="submission" date="2022-02" db="EMBL/GenBank/DDBJ databases">
        <title>Plant Genome Project.</title>
        <authorList>
            <person name="Zhang R.-G."/>
        </authorList>
    </citation>
    <scope>NUCLEOTIDE SEQUENCE</scope>
    <source>
        <strain evidence="1">AT1</strain>
    </source>
</reference>
<sequence>MQTFCSTFLFTIPVGHCGWVRLRICLGDLLASLRLLAVFWSGLFSELFEIGDFGVTS</sequence>
<evidence type="ECO:0000313" key="1">
    <source>
        <dbReference type="EMBL" id="KAI8560390.1"/>
    </source>
</evidence>
<dbReference type="Proteomes" id="UP001062846">
    <property type="component" value="Chromosome 4"/>
</dbReference>
<proteinExistence type="predicted"/>
<comment type="caution">
    <text evidence="1">The sequence shown here is derived from an EMBL/GenBank/DDBJ whole genome shotgun (WGS) entry which is preliminary data.</text>
</comment>
<gene>
    <name evidence="1" type="ORF">RHMOL_Rhmol04G0251700</name>
</gene>